<keyword evidence="3" id="KW-0997">Cell inner membrane</keyword>
<evidence type="ECO:0000256" key="7">
    <source>
        <dbReference type="ARBA" id="ARBA00034125"/>
    </source>
</evidence>
<evidence type="ECO:0000256" key="6">
    <source>
        <dbReference type="ARBA" id="ARBA00023136"/>
    </source>
</evidence>
<evidence type="ECO:0000256" key="1">
    <source>
        <dbReference type="ARBA" id="ARBA00004651"/>
    </source>
</evidence>
<dbReference type="RefSeq" id="WP_016421115.1">
    <property type="nucleotide sequence ID" value="NZ_CAUQLQ010000034.1"/>
</dbReference>
<evidence type="ECO:0000313" key="10">
    <source>
        <dbReference type="EMBL" id="SDX09084.1"/>
    </source>
</evidence>
<keyword evidence="11" id="KW-1185">Reference proteome</keyword>
<keyword evidence="2" id="KW-1003">Cell membrane</keyword>
<name>A0A1H2YWR5_9FLAO</name>
<feature type="transmembrane region" description="Helical" evidence="8">
    <location>
        <begin position="139"/>
        <end position="159"/>
    </location>
</feature>
<evidence type="ECO:0000256" key="5">
    <source>
        <dbReference type="ARBA" id="ARBA00022989"/>
    </source>
</evidence>
<dbReference type="GO" id="GO:0005886">
    <property type="term" value="C:plasma membrane"/>
    <property type="evidence" value="ECO:0007669"/>
    <property type="project" value="UniProtKB-SubCell"/>
</dbReference>
<reference evidence="10 11" key="1">
    <citation type="submission" date="2016-10" db="EMBL/GenBank/DDBJ databases">
        <authorList>
            <person name="Varghese N."/>
            <person name="Submissions S."/>
        </authorList>
    </citation>
    <scope>NUCLEOTIDE SEQUENCE [LARGE SCALE GENOMIC DNA]</scope>
    <source>
        <strain evidence="10 11">DSM 11449</strain>
    </source>
</reference>
<comment type="similarity">
    <text evidence="7">Belongs to the ThrE exporter (TC 2.A.79) family.</text>
</comment>
<dbReference type="EMBL" id="FNND01000008">
    <property type="protein sequence ID" value="SDX09084.1"/>
    <property type="molecule type" value="Genomic_DNA"/>
</dbReference>
<protein>
    <submittedName>
        <fullName evidence="10">Uncharacterized membrane protein YjjB, DUF3815 family</fullName>
    </submittedName>
</protein>
<dbReference type="GO" id="GO:0015744">
    <property type="term" value="P:succinate transport"/>
    <property type="evidence" value="ECO:0007669"/>
    <property type="project" value="TreeGrafter"/>
</dbReference>
<comment type="caution">
    <text evidence="10">The sequence shown here is derived from an EMBL/GenBank/DDBJ whole genome shotgun (WGS) entry which is preliminary data.</text>
</comment>
<evidence type="ECO:0000256" key="2">
    <source>
        <dbReference type="ARBA" id="ARBA00022475"/>
    </source>
</evidence>
<dbReference type="OrthoDB" id="9810047at2"/>
<proteinExistence type="inferred from homology"/>
<keyword evidence="5 8" id="KW-1133">Transmembrane helix</keyword>
<feature type="transmembrane region" description="Helical" evidence="8">
    <location>
        <begin position="7"/>
        <end position="28"/>
    </location>
</feature>
<evidence type="ECO:0000256" key="4">
    <source>
        <dbReference type="ARBA" id="ARBA00022692"/>
    </source>
</evidence>
<evidence type="ECO:0000259" key="9">
    <source>
        <dbReference type="Pfam" id="PF12821"/>
    </source>
</evidence>
<feature type="transmembrane region" description="Helical" evidence="8">
    <location>
        <begin position="61"/>
        <end position="80"/>
    </location>
</feature>
<dbReference type="GeneID" id="85016040"/>
<gene>
    <name evidence="10" type="ORF">SAMN05444420_10833</name>
</gene>
<comment type="subcellular location">
    <subcellularLocation>
        <location evidence="1">Cell membrane</location>
        <topology evidence="1">Multi-pass membrane protein</topology>
    </subcellularLocation>
</comment>
<organism evidence="10 11">
    <name type="scientific">Capnocytophaga granulosa</name>
    <dbReference type="NCBI Taxonomy" id="45242"/>
    <lineage>
        <taxon>Bacteria</taxon>
        <taxon>Pseudomonadati</taxon>
        <taxon>Bacteroidota</taxon>
        <taxon>Flavobacteriia</taxon>
        <taxon>Flavobacteriales</taxon>
        <taxon>Flavobacteriaceae</taxon>
        <taxon>Capnocytophaga</taxon>
    </lineage>
</organism>
<evidence type="ECO:0000313" key="11">
    <source>
        <dbReference type="Proteomes" id="UP000182771"/>
    </source>
</evidence>
<dbReference type="PANTHER" id="PTHR34390">
    <property type="entry name" value="UPF0442 PROTEIN YJJB-RELATED"/>
    <property type="match status" value="1"/>
</dbReference>
<dbReference type="Pfam" id="PF12821">
    <property type="entry name" value="ThrE_2"/>
    <property type="match status" value="1"/>
</dbReference>
<dbReference type="AlphaFoldDB" id="A0A1H2YWR5"/>
<evidence type="ECO:0000256" key="3">
    <source>
        <dbReference type="ARBA" id="ARBA00022519"/>
    </source>
</evidence>
<feature type="transmembrane region" description="Helical" evidence="8">
    <location>
        <begin position="34"/>
        <end position="52"/>
    </location>
</feature>
<dbReference type="PANTHER" id="PTHR34390:SF1">
    <property type="entry name" value="SUCCINATE TRANSPORTER SUBUNIT YJJB-RELATED"/>
    <property type="match status" value="1"/>
</dbReference>
<evidence type="ECO:0000256" key="8">
    <source>
        <dbReference type="SAM" id="Phobius"/>
    </source>
</evidence>
<keyword evidence="4 8" id="KW-0812">Transmembrane</keyword>
<dbReference type="Proteomes" id="UP000182771">
    <property type="component" value="Unassembled WGS sequence"/>
</dbReference>
<sequence>MNFFDAFGLLAERIFWSMWVSVGFALLFNTPRRALWATALLGAVGWSIKFLLIKTIIPDQVVIASFVGACSVGFLGMYFAHRVHTPPMVFTIPAVINMIPGKSGYEFMMGLIKMVTITHEHDRSLETIFETLKLGLQTGFITLGLAFGVIAPVLLLNTYTIKDKDLNKFIVKKFKRIKKRIKREEAPVE</sequence>
<keyword evidence="6 8" id="KW-0472">Membrane</keyword>
<accession>A0A1H2YWR5</accession>
<dbReference type="InterPro" id="IPR050539">
    <property type="entry name" value="ThrE_Dicarb/AminoAcid_Exp"/>
</dbReference>
<dbReference type="InterPro" id="IPR024528">
    <property type="entry name" value="ThrE_2"/>
</dbReference>
<feature type="domain" description="Threonine/Serine exporter ThrE" evidence="9">
    <location>
        <begin position="14"/>
        <end position="153"/>
    </location>
</feature>